<comment type="caution">
    <text evidence="4">The sequence shown here is derived from an EMBL/GenBank/DDBJ whole genome shotgun (WGS) entry which is preliminary data.</text>
</comment>
<evidence type="ECO:0000313" key="4">
    <source>
        <dbReference type="EMBL" id="KAG6607443.1"/>
    </source>
</evidence>
<sequence>MALDLSNTMRGGFLVPISFTFSSVLTACAALEDLKCGGEDVSIETALIDLYAKCGDMDEAVNTFLRMPIRNLLSWAAIISGCATCGVMAYKLALPAAVQVHPVFHVSQLQKATATNFPQYSVPPNLGLDLTVQLLPLAVLGVRHSSSNASVLEVLIHWEGQTTADATLKLSSMIEKNFLTSTVRTRWLLGAGNDRPRLQITDVYTR</sequence>
<keyword evidence="2" id="KW-0472">Membrane</keyword>
<dbReference type="GO" id="GO:0009451">
    <property type="term" value="P:RNA modification"/>
    <property type="evidence" value="ECO:0007669"/>
    <property type="project" value="InterPro"/>
</dbReference>
<protein>
    <submittedName>
        <fullName evidence="4">Pentatricopeptide repeat-containing protein, chloroplastic</fullName>
    </submittedName>
</protein>
<dbReference type="Pfam" id="PF01535">
    <property type="entry name" value="PPR"/>
    <property type="match status" value="1"/>
</dbReference>
<dbReference type="InterPro" id="IPR046960">
    <property type="entry name" value="PPR_At4g14850-like_plant"/>
</dbReference>
<dbReference type="PROSITE" id="PS51375">
    <property type="entry name" value="PPR"/>
    <property type="match status" value="1"/>
</dbReference>
<evidence type="ECO:0000313" key="5">
    <source>
        <dbReference type="Proteomes" id="UP000685013"/>
    </source>
</evidence>
<name>A0AAV6P4Q7_9ROSI</name>
<dbReference type="InterPro" id="IPR002885">
    <property type="entry name" value="PPR_rpt"/>
</dbReference>
<feature type="transmembrane region" description="Helical" evidence="2">
    <location>
        <begin position="72"/>
        <end position="93"/>
    </location>
</feature>
<keyword evidence="2" id="KW-0812">Transmembrane</keyword>
<evidence type="ECO:0000256" key="1">
    <source>
        <dbReference type="PROSITE-ProRule" id="PRU00708"/>
    </source>
</evidence>
<dbReference type="InterPro" id="IPR056924">
    <property type="entry name" value="SH3_Tf2-1"/>
</dbReference>
<feature type="repeat" description="PPR" evidence="1">
    <location>
        <begin position="40"/>
        <end position="74"/>
    </location>
</feature>
<dbReference type="Proteomes" id="UP000685013">
    <property type="component" value="Chromosome 1"/>
</dbReference>
<organism evidence="4 5">
    <name type="scientific">Cucurbita argyrosperma subsp. sororia</name>
    <dbReference type="NCBI Taxonomy" id="37648"/>
    <lineage>
        <taxon>Eukaryota</taxon>
        <taxon>Viridiplantae</taxon>
        <taxon>Streptophyta</taxon>
        <taxon>Embryophyta</taxon>
        <taxon>Tracheophyta</taxon>
        <taxon>Spermatophyta</taxon>
        <taxon>Magnoliopsida</taxon>
        <taxon>eudicotyledons</taxon>
        <taxon>Gunneridae</taxon>
        <taxon>Pentapetalae</taxon>
        <taxon>rosids</taxon>
        <taxon>fabids</taxon>
        <taxon>Cucurbitales</taxon>
        <taxon>Cucurbitaceae</taxon>
        <taxon>Cucurbiteae</taxon>
        <taxon>Cucurbita</taxon>
    </lineage>
</organism>
<evidence type="ECO:0000259" key="3">
    <source>
        <dbReference type="Pfam" id="PF24626"/>
    </source>
</evidence>
<accession>A0AAV6P4Q7</accession>
<feature type="non-terminal residue" evidence="4">
    <location>
        <position position="1"/>
    </location>
</feature>
<dbReference type="GO" id="GO:0003723">
    <property type="term" value="F:RNA binding"/>
    <property type="evidence" value="ECO:0007669"/>
    <property type="project" value="InterPro"/>
</dbReference>
<keyword evidence="5" id="KW-1185">Reference proteome</keyword>
<reference evidence="4 5" key="1">
    <citation type="journal article" date="2021" name="Hortic Res">
        <title>The domestication of Cucurbita argyrosperma as revealed by the genome of its wild relative.</title>
        <authorList>
            <person name="Barrera-Redondo J."/>
            <person name="Sanchez-de la Vega G."/>
            <person name="Aguirre-Liguori J.A."/>
            <person name="Castellanos-Morales G."/>
            <person name="Gutierrez-Guerrero Y.T."/>
            <person name="Aguirre-Dugua X."/>
            <person name="Aguirre-Planter E."/>
            <person name="Tenaillon M.I."/>
            <person name="Lira-Saade R."/>
            <person name="Eguiarte L.E."/>
        </authorList>
    </citation>
    <scope>NUCLEOTIDE SEQUENCE [LARGE SCALE GENOMIC DNA]</scope>
    <source>
        <strain evidence="4">JBR-2021</strain>
    </source>
</reference>
<dbReference type="EMBL" id="JAGKQH010000001">
    <property type="protein sequence ID" value="KAG6607443.1"/>
    <property type="molecule type" value="Genomic_DNA"/>
</dbReference>
<dbReference type="Pfam" id="PF24626">
    <property type="entry name" value="SH3_Tf2-1"/>
    <property type="match status" value="1"/>
</dbReference>
<dbReference type="AlphaFoldDB" id="A0AAV6P4Q7"/>
<evidence type="ECO:0000256" key="2">
    <source>
        <dbReference type="SAM" id="Phobius"/>
    </source>
</evidence>
<feature type="domain" description="Tf2-1-like SH3-like" evidence="3">
    <location>
        <begin position="85"/>
        <end position="112"/>
    </location>
</feature>
<proteinExistence type="predicted"/>
<gene>
    <name evidence="4" type="primary">PCMP-E69</name>
    <name evidence="4" type="ORF">SDJN03_00785</name>
</gene>
<keyword evidence="2" id="KW-1133">Transmembrane helix</keyword>
<dbReference type="PANTHER" id="PTHR47926">
    <property type="entry name" value="PENTATRICOPEPTIDE REPEAT-CONTAINING PROTEIN"/>
    <property type="match status" value="1"/>
</dbReference>